<dbReference type="AlphaFoldDB" id="A0A9Q0YK24"/>
<comment type="subcellular location">
    <subcellularLocation>
        <location evidence="1">Secreted</location>
    </subcellularLocation>
</comment>
<dbReference type="SUPFAM" id="SSF57501">
    <property type="entry name" value="Cystine-knot cytokines"/>
    <property type="match status" value="1"/>
</dbReference>
<evidence type="ECO:0000256" key="4">
    <source>
        <dbReference type="ARBA" id="ARBA00022729"/>
    </source>
</evidence>
<proteinExistence type="inferred from homology"/>
<gene>
    <name evidence="12" type="ORF">HOLleu_37759</name>
</gene>
<evidence type="ECO:0000256" key="9">
    <source>
        <dbReference type="SAM" id="MobiDB-lite"/>
    </source>
</evidence>
<evidence type="ECO:0000313" key="12">
    <source>
        <dbReference type="EMBL" id="KAJ8022770.1"/>
    </source>
</evidence>
<evidence type="ECO:0000259" key="11">
    <source>
        <dbReference type="PROSITE" id="PS51362"/>
    </source>
</evidence>
<feature type="signal peptide" evidence="10">
    <location>
        <begin position="1"/>
        <end position="21"/>
    </location>
</feature>
<dbReference type="InterPro" id="IPR017948">
    <property type="entry name" value="TGFb_CS"/>
</dbReference>
<dbReference type="InterPro" id="IPR001839">
    <property type="entry name" value="TGF-b_C"/>
</dbReference>
<organism evidence="12 13">
    <name type="scientific">Holothuria leucospilota</name>
    <name type="common">Black long sea cucumber</name>
    <name type="synonym">Mertensiothuria leucospilota</name>
    <dbReference type="NCBI Taxonomy" id="206669"/>
    <lineage>
        <taxon>Eukaryota</taxon>
        <taxon>Metazoa</taxon>
        <taxon>Echinodermata</taxon>
        <taxon>Eleutherozoa</taxon>
        <taxon>Echinozoa</taxon>
        <taxon>Holothuroidea</taxon>
        <taxon>Aspidochirotacea</taxon>
        <taxon>Aspidochirotida</taxon>
        <taxon>Holothuriidae</taxon>
        <taxon>Holothuria</taxon>
    </lineage>
</organism>
<dbReference type="GO" id="GO:0005615">
    <property type="term" value="C:extracellular space"/>
    <property type="evidence" value="ECO:0007669"/>
    <property type="project" value="TreeGrafter"/>
</dbReference>
<dbReference type="PANTHER" id="PTHR11848:SF302">
    <property type="entry name" value="TGF-BETA FAMILY PROFILE DOMAIN-CONTAINING PROTEIN"/>
    <property type="match status" value="1"/>
</dbReference>
<dbReference type="GO" id="GO:0005125">
    <property type="term" value="F:cytokine activity"/>
    <property type="evidence" value="ECO:0007669"/>
    <property type="project" value="TreeGrafter"/>
</dbReference>
<evidence type="ECO:0000256" key="7">
    <source>
        <dbReference type="ARBA" id="ARBA00023180"/>
    </source>
</evidence>
<dbReference type="PANTHER" id="PTHR11848">
    <property type="entry name" value="TGF-BETA FAMILY"/>
    <property type="match status" value="1"/>
</dbReference>
<evidence type="ECO:0000256" key="6">
    <source>
        <dbReference type="ARBA" id="ARBA00023157"/>
    </source>
</evidence>
<dbReference type="SMART" id="SM00204">
    <property type="entry name" value="TGFB"/>
    <property type="match status" value="1"/>
</dbReference>
<feature type="region of interest" description="Disordered" evidence="9">
    <location>
        <begin position="277"/>
        <end position="319"/>
    </location>
</feature>
<evidence type="ECO:0000313" key="13">
    <source>
        <dbReference type="Proteomes" id="UP001152320"/>
    </source>
</evidence>
<keyword evidence="7" id="KW-0325">Glycoprotein</keyword>
<reference evidence="12" key="1">
    <citation type="submission" date="2021-10" db="EMBL/GenBank/DDBJ databases">
        <title>Tropical sea cucumber genome reveals ecological adaptation and Cuvierian tubules defense mechanism.</title>
        <authorList>
            <person name="Chen T."/>
        </authorList>
    </citation>
    <scope>NUCLEOTIDE SEQUENCE</scope>
    <source>
        <strain evidence="12">Nanhai2018</strain>
        <tissue evidence="12">Muscle</tissue>
    </source>
</reference>
<feature type="compositionally biased region" description="Basic and acidic residues" evidence="9">
    <location>
        <begin position="303"/>
        <end position="317"/>
    </location>
</feature>
<dbReference type="Proteomes" id="UP001152320">
    <property type="component" value="Chromosome 20"/>
</dbReference>
<dbReference type="Pfam" id="PF00019">
    <property type="entry name" value="TGF_beta"/>
    <property type="match status" value="1"/>
</dbReference>
<dbReference type="InterPro" id="IPR015615">
    <property type="entry name" value="TGF-beta-rel"/>
</dbReference>
<keyword evidence="6" id="KW-1015">Disulfide bond</keyword>
<dbReference type="OrthoDB" id="5949851at2759"/>
<feature type="compositionally biased region" description="Basic residues" evidence="9">
    <location>
        <begin position="291"/>
        <end position="302"/>
    </location>
</feature>
<dbReference type="EMBL" id="JAIZAY010000020">
    <property type="protein sequence ID" value="KAJ8022770.1"/>
    <property type="molecule type" value="Genomic_DNA"/>
</dbReference>
<dbReference type="InterPro" id="IPR029034">
    <property type="entry name" value="Cystine-knot_cytokine"/>
</dbReference>
<dbReference type="FunFam" id="2.10.90.10:FF:000001">
    <property type="entry name" value="Bone morphogenetic protein 4"/>
    <property type="match status" value="1"/>
</dbReference>
<feature type="chain" id="PRO_5040221812" evidence="10">
    <location>
        <begin position="22"/>
        <end position="428"/>
    </location>
</feature>
<protein>
    <submittedName>
        <fullName evidence="12">Nodal-like</fullName>
    </submittedName>
</protein>
<name>A0A9Q0YK24_HOLLE</name>
<dbReference type="PROSITE" id="PS00250">
    <property type="entry name" value="TGF_BETA_1"/>
    <property type="match status" value="1"/>
</dbReference>
<keyword evidence="4 10" id="KW-0732">Signal</keyword>
<keyword evidence="5 8" id="KW-0339">Growth factor</keyword>
<comment type="similarity">
    <text evidence="2 8">Belongs to the TGF-beta family.</text>
</comment>
<evidence type="ECO:0000256" key="10">
    <source>
        <dbReference type="SAM" id="SignalP"/>
    </source>
</evidence>
<dbReference type="Gene3D" id="2.10.90.10">
    <property type="entry name" value="Cystine-knot cytokines"/>
    <property type="match status" value="1"/>
</dbReference>
<evidence type="ECO:0000256" key="1">
    <source>
        <dbReference type="ARBA" id="ARBA00004613"/>
    </source>
</evidence>
<keyword evidence="13" id="KW-1185">Reference proteome</keyword>
<sequence>MYSATISKSLILCLLWIFCQGIDSGPTATGEETVDRINSTRSILELYKFFRNTENPPRQEVDAIKKSDTIRSYTGRIIDGHFFTTESRKWRVVFPTFDKFNETLLLAELHIKITEGSDHVVGLDTNHMLTFPCDSTTPLAVCRKRKLQRSMETTKYISSDDEGTTVIDFTDELRNWISPEGTVNRMVELWSFRGTEQDLRGDEHLARDVEATRSNRRRKMMKLLSDREFQAANSADDDDGDGVLEVNLVVYGRSSADKTIAQEMFSVTAHREGQLRRVRRSTITNEERSERRKKKKQKLLRKERREELQRAREEKLARQSAPVENGPCRVVEMEVNFEEIGWSKWILYPKNFNAMRCAGRCSGPLDAIHNPSNHAVMQDLIRLKMPGRAPEPCCIPTKLQPLSMLYVEEGAIVVRHHDEMVAEECGCR</sequence>
<evidence type="ECO:0000256" key="8">
    <source>
        <dbReference type="RuleBase" id="RU000354"/>
    </source>
</evidence>
<evidence type="ECO:0000256" key="5">
    <source>
        <dbReference type="ARBA" id="ARBA00023030"/>
    </source>
</evidence>
<accession>A0A9Q0YK24</accession>
<dbReference type="PROSITE" id="PS51362">
    <property type="entry name" value="TGF_BETA_2"/>
    <property type="match status" value="1"/>
</dbReference>
<evidence type="ECO:0000256" key="3">
    <source>
        <dbReference type="ARBA" id="ARBA00022525"/>
    </source>
</evidence>
<keyword evidence="3" id="KW-0964">Secreted</keyword>
<comment type="caution">
    <text evidence="12">The sequence shown here is derived from an EMBL/GenBank/DDBJ whole genome shotgun (WGS) entry which is preliminary data.</text>
</comment>
<feature type="domain" description="TGF-beta family profile" evidence="11">
    <location>
        <begin position="307"/>
        <end position="428"/>
    </location>
</feature>
<dbReference type="GO" id="GO:0008083">
    <property type="term" value="F:growth factor activity"/>
    <property type="evidence" value="ECO:0007669"/>
    <property type="project" value="UniProtKB-KW"/>
</dbReference>
<evidence type="ECO:0000256" key="2">
    <source>
        <dbReference type="ARBA" id="ARBA00006656"/>
    </source>
</evidence>